<feature type="binding site" evidence="10">
    <location>
        <position position="124"/>
    </location>
    <ligand>
        <name>Fe cation</name>
        <dbReference type="ChEBI" id="CHEBI:24875"/>
    </ligand>
</feature>
<gene>
    <name evidence="12" type="ORF">SAMN05660742_12016</name>
</gene>
<sequence>MEKKLSILREKGYKITPQRRAVITALEEFGKFPTAQNILESVKKTQPDVSLDTIYRNLTLLAEVGIVHEIHRHTGNIYEIVTPGHHHHHLVCTECGRTECLDICPVNDAYVREAEKKGFQITGHTFEFYGICHDCNTGNKK</sequence>
<dbReference type="Proteomes" id="UP000199662">
    <property type="component" value="Unassembled WGS sequence"/>
</dbReference>
<dbReference type="GO" id="GO:0005737">
    <property type="term" value="C:cytoplasm"/>
    <property type="evidence" value="ECO:0007669"/>
    <property type="project" value="UniProtKB-SubCell"/>
</dbReference>
<keyword evidence="3" id="KW-0963">Cytoplasm</keyword>
<dbReference type="STRING" id="84035.SAMN05660742_12016"/>
<dbReference type="SUPFAM" id="SSF46785">
    <property type="entry name" value="Winged helix' DNA-binding domain"/>
    <property type="match status" value="1"/>
</dbReference>
<comment type="similarity">
    <text evidence="2">Belongs to the Fur family.</text>
</comment>
<feature type="binding site" evidence="10">
    <location>
        <position position="86"/>
    </location>
    <ligand>
        <name>Fe cation</name>
        <dbReference type="ChEBI" id="CHEBI:24875"/>
    </ligand>
</feature>
<feature type="binding site" evidence="9">
    <location>
        <position position="95"/>
    </location>
    <ligand>
        <name>Zn(2+)</name>
        <dbReference type="ChEBI" id="CHEBI:29105"/>
    </ligand>
</feature>
<dbReference type="GO" id="GO:0003700">
    <property type="term" value="F:DNA-binding transcription factor activity"/>
    <property type="evidence" value="ECO:0007669"/>
    <property type="project" value="InterPro"/>
</dbReference>
<dbReference type="PANTHER" id="PTHR33202:SF1">
    <property type="entry name" value="FERRIC UPTAKE REGULATION PROTEIN"/>
    <property type="match status" value="1"/>
</dbReference>
<comment type="subcellular location">
    <subcellularLocation>
        <location evidence="1">Cytoplasm</location>
    </subcellularLocation>
</comment>
<dbReference type="InterPro" id="IPR043135">
    <property type="entry name" value="Fur_C"/>
</dbReference>
<dbReference type="InterPro" id="IPR002481">
    <property type="entry name" value="FUR"/>
</dbReference>
<dbReference type="GO" id="GO:0045892">
    <property type="term" value="P:negative regulation of DNA-templated transcription"/>
    <property type="evidence" value="ECO:0007669"/>
    <property type="project" value="TreeGrafter"/>
</dbReference>
<evidence type="ECO:0000256" key="7">
    <source>
        <dbReference type="ARBA" id="ARBA00023125"/>
    </source>
</evidence>
<keyword evidence="4" id="KW-0678">Repressor</keyword>
<keyword evidence="8" id="KW-0804">Transcription</keyword>
<evidence type="ECO:0000256" key="4">
    <source>
        <dbReference type="ARBA" id="ARBA00022491"/>
    </source>
</evidence>
<dbReference type="Gene3D" id="1.10.10.10">
    <property type="entry name" value="Winged helix-like DNA-binding domain superfamily/Winged helix DNA-binding domain"/>
    <property type="match status" value="1"/>
</dbReference>
<evidence type="ECO:0000256" key="9">
    <source>
        <dbReference type="PIRSR" id="PIRSR602481-1"/>
    </source>
</evidence>
<proteinExistence type="inferred from homology"/>
<protein>
    <submittedName>
        <fullName evidence="12">Fur family transcriptional regulator, zinc uptake regulator</fullName>
    </submittedName>
</protein>
<comment type="cofactor">
    <cofactor evidence="10">
        <name>Mn(2+)</name>
        <dbReference type="ChEBI" id="CHEBI:29035"/>
    </cofactor>
    <cofactor evidence="10">
        <name>Fe(2+)</name>
        <dbReference type="ChEBI" id="CHEBI:29033"/>
    </cofactor>
    <text evidence="10">Binds 1 Mn(2+) or Fe(2+) ion per subunit.</text>
</comment>
<dbReference type="RefSeq" id="WP_091834326.1">
    <property type="nucleotide sequence ID" value="NZ_FNZK01000020.1"/>
</dbReference>
<dbReference type="CDD" id="cd07153">
    <property type="entry name" value="Fur_like"/>
    <property type="match status" value="1"/>
</dbReference>
<dbReference type="AlphaFoldDB" id="A0A1H7C746"/>
<keyword evidence="13" id="KW-1185">Reference proteome</keyword>
<feature type="domain" description="4Fe-4S ferredoxin-type" evidence="11">
    <location>
        <begin position="83"/>
        <end position="115"/>
    </location>
</feature>
<dbReference type="InterPro" id="IPR036390">
    <property type="entry name" value="WH_DNA-bd_sf"/>
</dbReference>
<evidence type="ECO:0000256" key="10">
    <source>
        <dbReference type="PIRSR" id="PIRSR602481-2"/>
    </source>
</evidence>
<dbReference type="GO" id="GO:1900376">
    <property type="term" value="P:regulation of secondary metabolite biosynthetic process"/>
    <property type="evidence" value="ECO:0007669"/>
    <property type="project" value="TreeGrafter"/>
</dbReference>
<feature type="binding site" evidence="9">
    <location>
        <position position="92"/>
    </location>
    <ligand>
        <name>Zn(2+)</name>
        <dbReference type="ChEBI" id="CHEBI:29105"/>
    </ligand>
</feature>
<evidence type="ECO:0000313" key="12">
    <source>
        <dbReference type="EMBL" id="SEJ85693.1"/>
    </source>
</evidence>
<organism evidence="12 13">
    <name type="scientific">Propionispira arboris</name>
    <dbReference type="NCBI Taxonomy" id="84035"/>
    <lineage>
        <taxon>Bacteria</taxon>
        <taxon>Bacillati</taxon>
        <taxon>Bacillota</taxon>
        <taxon>Negativicutes</taxon>
        <taxon>Selenomonadales</taxon>
        <taxon>Selenomonadaceae</taxon>
        <taxon>Propionispira</taxon>
    </lineage>
</organism>
<dbReference type="Pfam" id="PF01475">
    <property type="entry name" value="FUR"/>
    <property type="match status" value="1"/>
</dbReference>
<evidence type="ECO:0000256" key="1">
    <source>
        <dbReference type="ARBA" id="ARBA00004496"/>
    </source>
</evidence>
<dbReference type="PROSITE" id="PS51379">
    <property type="entry name" value="4FE4S_FER_2"/>
    <property type="match status" value="1"/>
</dbReference>
<keyword evidence="6" id="KW-0805">Transcription regulation</keyword>
<evidence type="ECO:0000256" key="3">
    <source>
        <dbReference type="ARBA" id="ARBA00022490"/>
    </source>
</evidence>
<accession>A0A1H7C746</accession>
<reference evidence="13" key="1">
    <citation type="submission" date="2016-10" db="EMBL/GenBank/DDBJ databases">
        <authorList>
            <person name="Varghese N."/>
            <person name="Submissions S."/>
        </authorList>
    </citation>
    <scope>NUCLEOTIDE SEQUENCE [LARGE SCALE GENOMIC DNA]</scope>
    <source>
        <strain evidence="13">DSM 2179</strain>
    </source>
</reference>
<evidence type="ECO:0000256" key="6">
    <source>
        <dbReference type="ARBA" id="ARBA00023015"/>
    </source>
</evidence>
<keyword evidence="9" id="KW-0479">Metal-binding</keyword>
<feature type="binding site" evidence="9">
    <location>
        <position position="135"/>
    </location>
    <ligand>
        <name>Zn(2+)</name>
        <dbReference type="ChEBI" id="CHEBI:29105"/>
    </ligand>
</feature>
<evidence type="ECO:0000259" key="11">
    <source>
        <dbReference type="PROSITE" id="PS51379"/>
    </source>
</evidence>
<dbReference type="InterPro" id="IPR036388">
    <property type="entry name" value="WH-like_DNA-bd_sf"/>
</dbReference>
<dbReference type="PANTHER" id="PTHR33202">
    <property type="entry name" value="ZINC UPTAKE REGULATION PROTEIN"/>
    <property type="match status" value="1"/>
</dbReference>
<keyword evidence="5 9" id="KW-0862">Zinc</keyword>
<dbReference type="GO" id="GO:0000976">
    <property type="term" value="F:transcription cis-regulatory region binding"/>
    <property type="evidence" value="ECO:0007669"/>
    <property type="project" value="TreeGrafter"/>
</dbReference>
<dbReference type="InterPro" id="IPR017896">
    <property type="entry name" value="4Fe4S_Fe-S-bd"/>
</dbReference>
<name>A0A1H7C746_9FIRM</name>
<feature type="binding site" evidence="9">
    <location>
        <position position="132"/>
    </location>
    <ligand>
        <name>Zn(2+)</name>
        <dbReference type="ChEBI" id="CHEBI:29105"/>
    </ligand>
</feature>
<evidence type="ECO:0000313" key="13">
    <source>
        <dbReference type="Proteomes" id="UP000199662"/>
    </source>
</evidence>
<dbReference type="Gene3D" id="3.30.1490.190">
    <property type="match status" value="1"/>
</dbReference>
<evidence type="ECO:0000256" key="5">
    <source>
        <dbReference type="ARBA" id="ARBA00022833"/>
    </source>
</evidence>
<comment type="cofactor">
    <cofactor evidence="9">
        <name>Zn(2+)</name>
        <dbReference type="ChEBI" id="CHEBI:29105"/>
    </cofactor>
    <text evidence="9">Binds 1 zinc ion per subunit.</text>
</comment>
<dbReference type="GO" id="GO:0008270">
    <property type="term" value="F:zinc ion binding"/>
    <property type="evidence" value="ECO:0007669"/>
    <property type="project" value="TreeGrafter"/>
</dbReference>
<keyword evidence="10" id="KW-0408">Iron</keyword>
<evidence type="ECO:0000256" key="8">
    <source>
        <dbReference type="ARBA" id="ARBA00023163"/>
    </source>
</evidence>
<keyword evidence="7" id="KW-0238">DNA-binding</keyword>
<evidence type="ECO:0000256" key="2">
    <source>
        <dbReference type="ARBA" id="ARBA00007957"/>
    </source>
</evidence>
<dbReference type="EMBL" id="FNZK01000020">
    <property type="protein sequence ID" value="SEJ85693.1"/>
    <property type="molecule type" value="Genomic_DNA"/>
</dbReference>